<name>A0A7V7KHP7_9GAMM</name>
<dbReference type="RefSeq" id="WP_149326717.1">
    <property type="nucleotide sequence ID" value="NZ_VTPY01000001.1"/>
</dbReference>
<gene>
    <name evidence="2" type="ORF">F0A17_02340</name>
</gene>
<dbReference type="AlphaFoldDB" id="A0A7V7KHP7"/>
<protein>
    <recommendedName>
        <fullName evidence="4">PAS domain-containing protein</fullName>
    </recommendedName>
</protein>
<organism evidence="2 3">
    <name type="scientific">Billgrantia pellis</name>
    <dbReference type="NCBI Taxonomy" id="2606936"/>
    <lineage>
        <taxon>Bacteria</taxon>
        <taxon>Pseudomonadati</taxon>
        <taxon>Pseudomonadota</taxon>
        <taxon>Gammaproteobacteria</taxon>
        <taxon>Oceanospirillales</taxon>
        <taxon>Halomonadaceae</taxon>
        <taxon>Billgrantia</taxon>
    </lineage>
</organism>
<evidence type="ECO:0008006" key="4">
    <source>
        <dbReference type="Google" id="ProtNLM"/>
    </source>
</evidence>
<keyword evidence="3" id="KW-1185">Reference proteome</keyword>
<evidence type="ECO:0000313" key="2">
    <source>
        <dbReference type="EMBL" id="KAA0014507.1"/>
    </source>
</evidence>
<evidence type="ECO:0000256" key="1">
    <source>
        <dbReference type="SAM" id="MobiDB-lite"/>
    </source>
</evidence>
<dbReference type="EMBL" id="VTPY01000001">
    <property type="protein sequence ID" value="KAA0014507.1"/>
    <property type="molecule type" value="Genomic_DNA"/>
</dbReference>
<proteinExistence type="predicted"/>
<sequence length="89" mass="9661">MTYANAAFVEVSGVSHEALIGRLIDGRPARSVPAIGSTRPSCWHARCVFRLRNAGPEQVPSEERMTPQAGGGPTIGMPLRRRGIMLRFS</sequence>
<accession>A0A7V7KHP7</accession>
<dbReference type="Proteomes" id="UP000486760">
    <property type="component" value="Unassembled WGS sequence"/>
</dbReference>
<feature type="region of interest" description="Disordered" evidence="1">
    <location>
        <begin position="57"/>
        <end position="78"/>
    </location>
</feature>
<evidence type="ECO:0000313" key="3">
    <source>
        <dbReference type="Proteomes" id="UP000486760"/>
    </source>
</evidence>
<comment type="caution">
    <text evidence="2">The sequence shown here is derived from an EMBL/GenBank/DDBJ whole genome shotgun (WGS) entry which is preliminary data.</text>
</comment>
<reference evidence="2 3" key="1">
    <citation type="submission" date="2019-08" db="EMBL/GenBank/DDBJ databases">
        <title>Bioinformatics analysis of the strain L3 and L5.</title>
        <authorList>
            <person name="Li X."/>
        </authorList>
    </citation>
    <scope>NUCLEOTIDE SEQUENCE [LARGE SCALE GENOMIC DNA]</scope>
    <source>
        <strain evidence="2 3">L5</strain>
    </source>
</reference>